<organism evidence="1 2">
    <name type="scientific">Cephalotus follicularis</name>
    <name type="common">Albany pitcher plant</name>
    <dbReference type="NCBI Taxonomy" id="3775"/>
    <lineage>
        <taxon>Eukaryota</taxon>
        <taxon>Viridiplantae</taxon>
        <taxon>Streptophyta</taxon>
        <taxon>Embryophyta</taxon>
        <taxon>Tracheophyta</taxon>
        <taxon>Spermatophyta</taxon>
        <taxon>Magnoliopsida</taxon>
        <taxon>eudicotyledons</taxon>
        <taxon>Gunneridae</taxon>
        <taxon>Pentapetalae</taxon>
        <taxon>rosids</taxon>
        <taxon>fabids</taxon>
        <taxon>Oxalidales</taxon>
        <taxon>Cephalotaceae</taxon>
        <taxon>Cephalotus</taxon>
    </lineage>
</organism>
<protein>
    <submittedName>
        <fullName evidence="1">RVT_1 domain-containing protein/Exo_endo_phos domain-containing protein</fullName>
    </submittedName>
</protein>
<dbReference type="AlphaFoldDB" id="A0A1Q3DH42"/>
<feature type="non-terminal residue" evidence="1">
    <location>
        <position position="1"/>
    </location>
</feature>
<gene>
    <name evidence="1" type="ORF">CFOL_v3_35241</name>
</gene>
<evidence type="ECO:0000313" key="2">
    <source>
        <dbReference type="Proteomes" id="UP000187406"/>
    </source>
</evidence>
<evidence type="ECO:0000313" key="1">
    <source>
        <dbReference type="EMBL" id="GAV91856.1"/>
    </source>
</evidence>
<proteinExistence type="predicted"/>
<dbReference type="Proteomes" id="UP000187406">
    <property type="component" value="Unassembled WGS sequence"/>
</dbReference>
<comment type="caution">
    <text evidence="1">The sequence shown here is derived from an EMBL/GenBank/DDBJ whole genome shotgun (WGS) entry which is preliminary data.</text>
</comment>
<accession>A0A1Q3DH42</accession>
<dbReference type="OrthoDB" id="1934719at2759"/>
<reference evidence="2" key="1">
    <citation type="submission" date="2016-04" db="EMBL/GenBank/DDBJ databases">
        <title>Cephalotus genome sequencing.</title>
        <authorList>
            <person name="Fukushima K."/>
            <person name="Hasebe M."/>
            <person name="Fang X."/>
        </authorList>
    </citation>
    <scope>NUCLEOTIDE SEQUENCE [LARGE SCALE GENOMIC DNA]</scope>
    <source>
        <strain evidence="2">cv. St1</strain>
    </source>
</reference>
<keyword evidence="2" id="KW-1185">Reference proteome</keyword>
<dbReference type="EMBL" id="BDDD01008224">
    <property type="protein sequence ID" value="GAV91856.1"/>
    <property type="molecule type" value="Genomic_DNA"/>
</dbReference>
<name>A0A1Q3DH42_CEPFO</name>
<sequence length="22" mass="2632">RIPSGLWEEFTEPFLNLNSLRI</sequence>